<keyword evidence="9" id="KW-1185">Reference proteome</keyword>
<organism evidence="8 9">
    <name type="scientific">Lithospermum erythrorhizon</name>
    <name type="common">Purple gromwell</name>
    <name type="synonym">Lithospermum officinale var. erythrorhizon</name>
    <dbReference type="NCBI Taxonomy" id="34254"/>
    <lineage>
        <taxon>Eukaryota</taxon>
        <taxon>Viridiplantae</taxon>
        <taxon>Streptophyta</taxon>
        <taxon>Embryophyta</taxon>
        <taxon>Tracheophyta</taxon>
        <taxon>Spermatophyta</taxon>
        <taxon>Magnoliopsida</taxon>
        <taxon>eudicotyledons</taxon>
        <taxon>Gunneridae</taxon>
        <taxon>Pentapetalae</taxon>
        <taxon>asterids</taxon>
        <taxon>lamiids</taxon>
        <taxon>Boraginales</taxon>
        <taxon>Boraginaceae</taxon>
        <taxon>Boraginoideae</taxon>
        <taxon>Lithospermeae</taxon>
        <taxon>Lithospermum</taxon>
    </lineage>
</organism>
<keyword evidence="3" id="KW-0418">Kinase</keyword>
<evidence type="ECO:0000256" key="2">
    <source>
        <dbReference type="ARBA" id="ARBA00022741"/>
    </source>
</evidence>
<keyword evidence="4 5" id="KW-0067">ATP-binding</keyword>
<dbReference type="GO" id="GO:0005524">
    <property type="term" value="F:ATP binding"/>
    <property type="evidence" value="ECO:0007669"/>
    <property type="project" value="UniProtKB-UniRule"/>
</dbReference>
<dbReference type="PANTHER" id="PTHR47987">
    <property type="entry name" value="OS08G0249100 PROTEIN"/>
    <property type="match status" value="1"/>
</dbReference>
<evidence type="ECO:0000256" key="3">
    <source>
        <dbReference type="ARBA" id="ARBA00022777"/>
    </source>
</evidence>
<dbReference type="FunFam" id="3.30.200.20:FF:000268">
    <property type="entry name" value="probable receptor-like serine/threonine-protein kinase At5g57670"/>
    <property type="match status" value="1"/>
</dbReference>
<reference evidence="8 9" key="1">
    <citation type="submission" date="2024-01" db="EMBL/GenBank/DDBJ databases">
        <title>The complete chloroplast genome sequence of Lithospermum erythrorhizon: insights into the phylogenetic relationship among Boraginaceae species and the maternal lineages of purple gromwells.</title>
        <authorList>
            <person name="Okada T."/>
            <person name="Watanabe K."/>
        </authorList>
    </citation>
    <scope>NUCLEOTIDE SEQUENCE [LARGE SCALE GENOMIC DNA]</scope>
</reference>
<dbReference type="InterPro" id="IPR017441">
    <property type="entry name" value="Protein_kinase_ATP_BS"/>
</dbReference>
<feature type="binding site" evidence="5">
    <location>
        <position position="380"/>
    </location>
    <ligand>
        <name>ATP</name>
        <dbReference type="ChEBI" id="CHEBI:30616"/>
    </ligand>
</feature>
<feature type="domain" description="Protein kinase" evidence="7">
    <location>
        <begin position="352"/>
        <end position="629"/>
    </location>
</feature>
<dbReference type="PANTHER" id="PTHR47987:SF5">
    <property type="entry name" value="PROTEIN KINASE DOMAIN-CONTAINING PROTEIN"/>
    <property type="match status" value="1"/>
</dbReference>
<dbReference type="PROSITE" id="PS00108">
    <property type="entry name" value="PROTEIN_KINASE_ST"/>
    <property type="match status" value="1"/>
</dbReference>
<evidence type="ECO:0000313" key="9">
    <source>
        <dbReference type="Proteomes" id="UP001454036"/>
    </source>
</evidence>
<dbReference type="SMART" id="SM00220">
    <property type="entry name" value="S_TKc"/>
    <property type="match status" value="1"/>
</dbReference>
<keyword evidence="1" id="KW-0808">Transferase</keyword>
<protein>
    <recommendedName>
        <fullName evidence="7">Protein kinase domain-containing protein</fullName>
    </recommendedName>
</protein>
<name>A0AAV3PGA3_LITER</name>
<evidence type="ECO:0000256" key="1">
    <source>
        <dbReference type="ARBA" id="ARBA00022679"/>
    </source>
</evidence>
<dbReference type="Gene3D" id="3.30.200.20">
    <property type="entry name" value="Phosphorylase Kinase, domain 1"/>
    <property type="match status" value="1"/>
</dbReference>
<dbReference type="AlphaFoldDB" id="A0AAV3PGA3"/>
<dbReference type="Gene3D" id="1.10.510.10">
    <property type="entry name" value="Transferase(Phosphotransferase) domain 1"/>
    <property type="match status" value="1"/>
</dbReference>
<sequence length="697" mass="76311">MTVKMGNGNAFSKCKESVFSDCSGCETVGGGGGGGDVGSGGGDVGSGGLDIGDVAQSGDHVIALHVLDPTNEDKTSPLSLVKRFHFVLAAYEGFCNLKQIDLKLKFSRGTPVRKVLAREARSCNARCLIVGPSETPHRIRSSVAVATFCSRNLPRCVSVIAVDNGKILFQRQASTEGHSELRGFKVIRKKSIRAKILGKGPSSLLTSTVSNEDSCCDDVANSIALVPLSNQDTPSRSGWTRIRRVLTHNKLRSENSAPPKKSFLKQCISSGQSSGSIFPDHKHSIRDSDDHNSSKLDEESGEIVVVGSNSISSSDLVDVKLLRKELEGLSDKYSSICRLFSYQELLTATSNFRSENFIGRGGSSQVYKGSLPDGRELAVKILKSSEDVLKQYVSEIQIITTLNHKNIISLVGFCFEDNNLLLVYDLLTRGSLEETLHGTNKLGGSFGWTERYKAAIGIAEALDHLHNASEEPIIHRDVKSSNILLSDDFEPQLSDFGLATLASNASYDIDSFDVAGTFGYLAPEYFMHGRLDEKIDVYAFGVVLLELLSGRMPIDNTNPRGQESVVMWAKHILRGGKFSELLDPDLCDLYDHDQFKNMVLAASLCIRRAPKYRPKMCTVVKLLQGEPEIVKWAEQHIGSSEETEVDDDEQSPKTIQSFLNLALQNLDDDSLSSSSAEQMISVEEYLQGRWSRTSSFK</sequence>
<dbReference type="InterPro" id="IPR046958">
    <property type="entry name" value="RBK1/2/STUNTED"/>
</dbReference>
<feature type="region of interest" description="Disordered" evidence="6">
    <location>
        <begin position="270"/>
        <end position="299"/>
    </location>
</feature>
<dbReference type="EMBL" id="BAABME010001514">
    <property type="protein sequence ID" value="GAA0150026.1"/>
    <property type="molecule type" value="Genomic_DNA"/>
</dbReference>
<dbReference type="Proteomes" id="UP001454036">
    <property type="component" value="Unassembled WGS sequence"/>
</dbReference>
<evidence type="ECO:0000313" key="8">
    <source>
        <dbReference type="EMBL" id="GAA0150026.1"/>
    </source>
</evidence>
<evidence type="ECO:0000256" key="4">
    <source>
        <dbReference type="ARBA" id="ARBA00022840"/>
    </source>
</evidence>
<dbReference type="InterPro" id="IPR008271">
    <property type="entry name" value="Ser/Thr_kinase_AS"/>
</dbReference>
<dbReference type="PROSITE" id="PS50011">
    <property type="entry name" value="PROTEIN_KINASE_DOM"/>
    <property type="match status" value="1"/>
</dbReference>
<evidence type="ECO:0000259" key="7">
    <source>
        <dbReference type="PROSITE" id="PS50011"/>
    </source>
</evidence>
<evidence type="ECO:0000256" key="6">
    <source>
        <dbReference type="SAM" id="MobiDB-lite"/>
    </source>
</evidence>
<dbReference type="InterPro" id="IPR011009">
    <property type="entry name" value="Kinase-like_dom_sf"/>
</dbReference>
<dbReference type="FunFam" id="1.10.510.10:FF:000284">
    <property type="entry name" value="Putative receptor-like serine/threonine-protein kinase"/>
    <property type="match status" value="1"/>
</dbReference>
<dbReference type="GO" id="GO:0004672">
    <property type="term" value="F:protein kinase activity"/>
    <property type="evidence" value="ECO:0007669"/>
    <property type="project" value="InterPro"/>
</dbReference>
<evidence type="ECO:0000256" key="5">
    <source>
        <dbReference type="PROSITE-ProRule" id="PRU10141"/>
    </source>
</evidence>
<dbReference type="InterPro" id="IPR000719">
    <property type="entry name" value="Prot_kinase_dom"/>
</dbReference>
<dbReference type="SUPFAM" id="SSF56112">
    <property type="entry name" value="Protein kinase-like (PK-like)"/>
    <property type="match status" value="1"/>
</dbReference>
<gene>
    <name evidence="8" type="ORF">LIER_09054</name>
</gene>
<comment type="caution">
    <text evidence="8">The sequence shown here is derived from an EMBL/GenBank/DDBJ whole genome shotgun (WGS) entry which is preliminary data.</text>
</comment>
<accession>A0AAV3PGA3</accession>
<dbReference type="Pfam" id="PF00069">
    <property type="entry name" value="Pkinase"/>
    <property type="match status" value="1"/>
</dbReference>
<keyword evidence="2 5" id="KW-0547">Nucleotide-binding</keyword>
<dbReference type="PROSITE" id="PS00107">
    <property type="entry name" value="PROTEIN_KINASE_ATP"/>
    <property type="match status" value="1"/>
</dbReference>
<feature type="compositionally biased region" description="Basic and acidic residues" evidence="6">
    <location>
        <begin position="279"/>
        <end position="298"/>
    </location>
</feature>
<proteinExistence type="predicted"/>